<protein>
    <submittedName>
        <fullName evidence="3">Uncharacterized protein</fullName>
    </submittedName>
</protein>
<evidence type="ECO:0000313" key="4">
    <source>
        <dbReference type="Proteomes" id="UP000178615"/>
    </source>
</evidence>
<keyword evidence="2" id="KW-0472">Membrane</keyword>
<evidence type="ECO:0000256" key="1">
    <source>
        <dbReference type="SAM" id="MobiDB-lite"/>
    </source>
</evidence>
<evidence type="ECO:0000256" key="2">
    <source>
        <dbReference type="SAM" id="Phobius"/>
    </source>
</evidence>
<reference evidence="3 4" key="1">
    <citation type="journal article" date="2016" name="Nat. Commun.">
        <title>Thousands of microbial genomes shed light on interconnected biogeochemical processes in an aquifer system.</title>
        <authorList>
            <person name="Anantharaman K."/>
            <person name="Brown C.T."/>
            <person name="Hug L.A."/>
            <person name="Sharon I."/>
            <person name="Castelle C.J."/>
            <person name="Probst A.J."/>
            <person name="Thomas B.C."/>
            <person name="Singh A."/>
            <person name="Wilkins M.J."/>
            <person name="Karaoz U."/>
            <person name="Brodie E.L."/>
            <person name="Williams K.H."/>
            <person name="Hubbard S.S."/>
            <person name="Banfield J.F."/>
        </authorList>
    </citation>
    <scope>NUCLEOTIDE SEQUENCE [LARGE SCALE GENOMIC DNA]</scope>
</reference>
<dbReference type="SUPFAM" id="SSF63829">
    <property type="entry name" value="Calcium-dependent phosphotriesterase"/>
    <property type="match status" value="1"/>
</dbReference>
<accession>A0A1F4UKC7</accession>
<comment type="caution">
    <text evidence="3">The sequence shown here is derived from an EMBL/GenBank/DDBJ whole genome shotgun (WGS) entry which is preliminary data.</text>
</comment>
<proteinExistence type="predicted"/>
<evidence type="ECO:0000313" key="3">
    <source>
        <dbReference type="EMBL" id="OGC45397.1"/>
    </source>
</evidence>
<feature type="compositionally biased region" description="Polar residues" evidence="1">
    <location>
        <begin position="321"/>
        <end position="339"/>
    </location>
</feature>
<feature type="region of interest" description="Disordered" evidence="1">
    <location>
        <begin position="309"/>
        <end position="339"/>
    </location>
</feature>
<gene>
    <name evidence="3" type="ORF">A2V49_02350</name>
</gene>
<organism evidence="3 4">
    <name type="scientific">candidate division WWE3 bacterium RBG_19FT_COMBO_34_6</name>
    <dbReference type="NCBI Taxonomy" id="1802612"/>
    <lineage>
        <taxon>Bacteria</taxon>
        <taxon>Katanobacteria</taxon>
    </lineage>
</organism>
<dbReference type="Gene3D" id="2.120.10.30">
    <property type="entry name" value="TolB, C-terminal domain"/>
    <property type="match status" value="1"/>
</dbReference>
<dbReference type="InterPro" id="IPR011042">
    <property type="entry name" value="6-blade_b-propeller_TolB-like"/>
</dbReference>
<dbReference type="EMBL" id="MEUV01000039">
    <property type="protein sequence ID" value="OGC45397.1"/>
    <property type="molecule type" value="Genomic_DNA"/>
</dbReference>
<sequence>MNKKLTAKIQKLIPTLGESEVSISSCIAIEPPEKELILKKGFVYTVFNIKSPKALDVSLVGKIINDILYESYYSSDSISPIQSLEKSIMGINEKITSLYTTEEKENNKIEFDMTSVVLWGNVLYLVQYGKGNGFLMREGGITPVKYTVEGNFSVSSGMVKPDDVVIINTEEFNKKFPPDKLLGTSISPNDMAPNQSCLIIKFIVDTEFTEEEVVDFNLPKEKRPSKINGILENLKNKIPKRTKKERPIESLVDITPIKEPISRLKEKTNIKIKTPRRTGLKINSKISLILAALILIGSISTTIILRSKSAKKDASEEKNRSQLTQPATKPEMNTQPEVNNQQDLEAKKAEDEKNKVERVPAAVFYDLKLTDTNAQPNDIAIFNNTVVTIDNILGKIFTSPLDTPKFTPLDATFAGIKQVSNYESKLIFSDNEGYKKYDLTGNKIEESFPGSFNFFDTYINNIYSVENNKIVKYVKSGGTLSNSTWAEYPDADKVRSVAVFYNIYLLRSDGILDVYTQGEKSNFQLTDLDKPLANPVKVVTGTGFDSIYIADSGNNRIAVFSNTGKFIKQYKAENDSDWSEIKSIALTSDETKIYVLNGSKVFEINIKSE</sequence>
<feature type="compositionally biased region" description="Basic and acidic residues" evidence="1">
    <location>
        <begin position="310"/>
        <end position="320"/>
    </location>
</feature>
<name>A0A1F4UKC7_UNCKA</name>
<keyword evidence="2" id="KW-0812">Transmembrane</keyword>
<dbReference type="AlphaFoldDB" id="A0A1F4UKC7"/>
<keyword evidence="2" id="KW-1133">Transmembrane helix</keyword>
<feature type="transmembrane region" description="Helical" evidence="2">
    <location>
        <begin position="286"/>
        <end position="305"/>
    </location>
</feature>
<dbReference type="Proteomes" id="UP000178615">
    <property type="component" value="Unassembled WGS sequence"/>
</dbReference>